<dbReference type="InterPro" id="IPR015424">
    <property type="entry name" value="PyrdxlP-dep_Trfase"/>
</dbReference>
<dbReference type="SUPFAM" id="SSF53383">
    <property type="entry name" value="PLP-dependent transferases"/>
    <property type="match status" value="1"/>
</dbReference>
<dbReference type="InterPro" id="IPR015421">
    <property type="entry name" value="PyrdxlP-dep_Trfase_major"/>
</dbReference>
<feature type="domain" description="Aminotransferase class I/classII large" evidence="1">
    <location>
        <begin position="38"/>
        <end position="391"/>
    </location>
</feature>
<organism evidence="2 3">
    <name type="scientific">Dimorphilus gyrociliatus</name>
    <dbReference type="NCBI Taxonomy" id="2664684"/>
    <lineage>
        <taxon>Eukaryota</taxon>
        <taxon>Metazoa</taxon>
        <taxon>Spiralia</taxon>
        <taxon>Lophotrochozoa</taxon>
        <taxon>Annelida</taxon>
        <taxon>Polychaeta</taxon>
        <taxon>Polychaeta incertae sedis</taxon>
        <taxon>Dinophilidae</taxon>
        <taxon>Dimorphilus</taxon>
    </lineage>
</organism>
<dbReference type="PANTHER" id="PTHR42858:SF1">
    <property type="entry name" value="LD15494P"/>
    <property type="match status" value="1"/>
</dbReference>
<dbReference type="InterPro" id="IPR004839">
    <property type="entry name" value="Aminotransferase_I/II_large"/>
</dbReference>
<dbReference type="GO" id="GO:0030170">
    <property type="term" value="F:pyridoxal phosphate binding"/>
    <property type="evidence" value="ECO:0007669"/>
    <property type="project" value="InterPro"/>
</dbReference>
<dbReference type="Pfam" id="PF00155">
    <property type="entry name" value="Aminotran_1_2"/>
    <property type="match status" value="1"/>
</dbReference>
<dbReference type="AlphaFoldDB" id="A0A7I8VC47"/>
<name>A0A7I8VC47_9ANNE</name>
<reference evidence="2 3" key="1">
    <citation type="submission" date="2020-08" db="EMBL/GenBank/DDBJ databases">
        <authorList>
            <person name="Hejnol A."/>
        </authorList>
    </citation>
    <scope>NUCLEOTIDE SEQUENCE [LARGE SCALE GENOMIC DNA]</scope>
</reference>
<dbReference type="OrthoDB" id="7042322at2759"/>
<dbReference type="CDD" id="cd00609">
    <property type="entry name" value="AAT_like"/>
    <property type="match status" value="1"/>
</dbReference>
<gene>
    <name evidence="2" type="ORF">DGYR_LOCUS1311</name>
</gene>
<accession>A0A7I8VC47</accession>
<keyword evidence="3" id="KW-1185">Reference proteome</keyword>
<comment type="caution">
    <text evidence="2">The sequence shown here is derived from an EMBL/GenBank/DDBJ whole genome shotgun (WGS) entry which is preliminary data.</text>
</comment>
<dbReference type="Gene3D" id="3.90.1150.10">
    <property type="entry name" value="Aspartate Aminotransferase, domain 1"/>
    <property type="match status" value="1"/>
</dbReference>
<evidence type="ECO:0000313" key="3">
    <source>
        <dbReference type="Proteomes" id="UP000549394"/>
    </source>
</evidence>
<dbReference type="PANTHER" id="PTHR42858">
    <property type="entry name" value="AMINOTRANSFERASE"/>
    <property type="match status" value="1"/>
</dbReference>
<dbReference type="GO" id="GO:0047536">
    <property type="term" value="F:2-aminoadipate transaminase activity"/>
    <property type="evidence" value="ECO:0007669"/>
    <property type="project" value="TreeGrafter"/>
</dbReference>
<dbReference type="EMBL" id="CAJFCJ010000002">
    <property type="protein sequence ID" value="CAD5112111.1"/>
    <property type="molecule type" value="Genomic_DNA"/>
</dbReference>
<dbReference type="InterPro" id="IPR015422">
    <property type="entry name" value="PyrdxlP-dep_Trfase_small"/>
</dbReference>
<evidence type="ECO:0000259" key="1">
    <source>
        <dbReference type="Pfam" id="PF00155"/>
    </source>
</evidence>
<proteinExistence type="predicted"/>
<sequence>MLNSRKDTTLFGTPTPGITDLIPGAPSIEILNSVSKIVMEATEKLLISEYGLGGDNSSLQYGPRLGSPIFHKSLADFLSKLYGEKVDNNHILPTSGATHGLQLTASLFFDSNNVVFVEDPTHFLAMKILREDIGMKVVPVNCDDEGMIIKDLQEKLEDMGKYIKCSGKSDFKGMVYLIPTFHNPTSRTMSETRCKSMVELAKRENLLLFSDDVYNLLHYDHTAKKPPSRLFTYDKDGNNVISNGTFTKILCPGLRLGWIETSENLLKKFYNSGTISSSGSSNHYMSCVIAMAIKMGLVSEHINKLKKQYSQSLNQMYSIFIKEAPFVKIHKPKGGYFFWIRMPDDFDGFEIAKKCRENHKVNVLPGSVFSASGNFKNYLRVSYSHYSTEILCEATKSLCKTLNNSFKQHKKT</sequence>
<dbReference type="Proteomes" id="UP000549394">
    <property type="component" value="Unassembled WGS sequence"/>
</dbReference>
<evidence type="ECO:0000313" key="2">
    <source>
        <dbReference type="EMBL" id="CAD5112111.1"/>
    </source>
</evidence>
<dbReference type="Gene3D" id="3.40.640.10">
    <property type="entry name" value="Type I PLP-dependent aspartate aminotransferase-like (Major domain)"/>
    <property type="match status" value="1"/>
</dbReference>
<protein>
    <submittedName>
        <fullName evidence="2">DgyrCDS1352</fullName>
    </submittedName>
</protein>